<evidence type="ECO:0000313" key="2">
    <source>
        <dbReference type="Proteomes" id="UP000245870"/>
    </source>
</evidence>
<dbReference type="Pfam" id="PF11306">
    <property type="entry name" value="DUF3108"/>
    <property type="match status" value="1"/>
</dbReference>
<proteinExistence type="predicted"/>
<organism evidence="1 2">
    <name type="scientific">Hallella colorans</name>
    <dbReference type="NCBI Taxonomy" id="1703337"/>
    <lineage>
        <taxon>Bacteria</taxon>
        <taxon>Pseudomonadati</taxon>
        <taxon>Bacteroidota</taxon>
        <taxon>Bacteroidia</taxon>
        <taxon>Bacteroidales</taxon>
        <taxon>Prevotellaceae</taxon>
        <taxon>Hallella</taxon>
    </lineage>
</organism>
<accession>A0A2U0UJP6</accession>
<comment type="caution">
    <text evidence="1">The sequence shown here is derived from an EMBL/GenBank/DDBJ whole genome shotgun (WGS) entry which is preliminary data.</text>
</comment>
<gene>
    <name evidence="1" type="ORF">C7379_1034</name>
</gene>
<dbReference type="AlphaFoldDB" id="A0A2U0UJP6"/>
<evidence type="ECO:0000313" key="1">
    <source>
        <dbReference type="EMBL" id="PVX57882.1"/>
    </source>
</evidence>
<dbReference type="InterPro" id="IPR021457">
    <property type="entry name" value="DUF3108"/>
</dbReference>
<dbReference type="EMBL" id="QENY01000003">
    <property type="protein sequence ID" value="PVX57882.1"/>
    <property type="molecule type" value="Genomic_DNA"/>
</dbReference>
<keyword evidence="2" id="KW-1185">Reference proteome</keyword>
<sequence>MRSEMEKICRSIVRFIMNTYLNRMKKFLKIILMTFFFVIGHVSANAQCSFQNTAFKSGEHLSYNLYFNWKFVWVKAGTATFSTVRSVYNGQPAYRGSLITRGSRRVDKVFMLRDTLLCYNSLRLEPLYYRKGATEGSRYTVDEVFYSYPNGKCNTKQHRQRHDGTHTWNKYVYNECVFDMMNIFMRARSFSIDGWKRGRDVNFRMVDGSTSYPAKLRYEGKRKVKTDDGHIYRCLKLSYMDNESGKGYKKIVDFYVTDDANHVPVMLDMHLRFGSAKAYMVNMRGLRGPVGALLK</sequence>
<protein>
    <submittedName>
        <fullName evidence="1">Uncharacterized protein DUF3108</fullName>
    </submittedName>
</protein>
<name>A0A2U0UJP6_9BACT</name>
<reference evidence="1 2" key="1">
    <citation type="submission" date="2018-05" db="EMBL/GenBank/DDBJ databases">
        <title>Genomic Encyclopedia of Type Strains, Phase IV (KMG-IV): sequencing the most valuable type-strain genomes for metagenomic binning, comparative biology and taxonomic classification.</title>
        <authorList>
            <person name="Goeker M."/>
        </authorList>
    </citation>
    <scope>NUCLEOTIDE SEQUENCE [LARGE SCALE GENOMIC DNA]</scope>
    <source>
        <strain evidence="1 2">DSM 100333</strain>
    </source>
</reference>
<dbReference type="Proteomes" id="UP000245870">
    <property type="component" value="Unassembled WGS sequence"/>
</dbReference>